<dbReference type="CDD" id="cd02522">
    <property type="entry name" value="GT_2_like_a"/>
    <property type="match status" value="1"/>
</dbReference>
<dbReference type="InterPro" id="IPR026461">
    <property type="entry name" value="Trfase_2_rSAM/seldom_assoc"/>
</dbReference>
<organism evidence="7 8">
    <name type="scientific">Hyphococcus lacteus</name>
    <dbReference type="NCBI Taxonomy" id="3143536"/>
    <lineage>
        <taxon>Bacteria</taxon>
        <taxon>Pseudomonadati</taxon>
        <taxon>Pseudomonadota</taxon>
        <taxon>Alphaproteobacteria</taxon>
        <taxon>Parvularculales</taxon>
        <taxon>Parvularculaceae</taxon>
        <taxon>Hyphococcus</taxon>
    </lineage>
</organism>
<keyword evidence="8" id="KW-1185">Reference proteome</keyword>
<dbReference type="EMBL" id="JBEHZE010000001">
    <property type="protein sequence ID" value="MEX6632224.1"/>
    <property type="molecule type" value="Genomic_DNA"/>
</dbReference>
<evidence type="ECO:0000256" key="4">
    <source>
        <dbReference type="ARBA" id="ARBA00022679"/>
    </source>
</evidence>
<dbReference type="Pfam" id="PF00535">
    <property type="entry name" value="Glycos_transf_2"/>
    <property type="match status" value="1"/>
</dbReference>
<keyword evidence="4" id="KW-0808">Transferase</keyword>
<dbReference type="Gene3D" id="3.90.550.10">
    <property type="entry name" value="Spore Coat Polysaccharide Biosynthesis Protein SpsA, Chain A"/>
    <property type="match status" value="1"/>
</dbReference>
<dbReference type="PANTHER" id="PTHR43646">
    <property type="entry name" value="GLYCOSYLTRANSFERASE"/>
    <property type="match status" value="1"/>
</dbReference>
<keyword evidence="2" id="KW-1003">Cell membrane</keyword>
<feature type="domain" description="Glycosyltransferase 2-like" evidence="6">
    <location>
        <begin position="3"/>
        <end position="109"/>
    </location>
</feature>
<dbReference type="PANTHER" id="PTHR43646:SF2">
    <property type="entry name" value="GLYCOSYLTRANSFERASE 2-LIKE DOMAIN-CONTAINING PROTEIN"/>
    <property type="match status" value="1"/>
</dbReference>
<evidence type="ECO:0000259" key="6">
    <source>
        <dbReference type="Pfam" id="PF00535"/>
    </source>
</evidence>
<evidence type="ECO:0000256" key="1">
    <source>
        <dbReference type="ARBA" id="ARBA00004236"/>
    </source>
</evidence>
<name>A0ABV3Z0A4_9PROT</name>
<evidence type="ECO:0000256" key="2">
    <source>
        <dbReference type="ARBA" id="ARBA00022475"/>
    </source>
</evidence>
<dbReference type="InterPro" id="IPR001173">
    <property type="entry name" value="Glyco_trans_2-like"/>
</dbReference>
<evidence type="ECO:0000313" key="8">
    <source>
        <dbReference type="Proteomes" id="UP001560685"/>
    </source>
</evidence>
<keyword evidence="3" id="KW-0328">Glycosyltransferase</keyword>
<dbReference type="InterPro" id="IPR029044">
    <property type="entry name" value="Nucleotide-diphossugar_trans"/>
</dbReference>
<sequence length="228" mass="24615">MISVVIPCLNGEARLPACLDALVGPTVDGLVREVIVVDGGSDDQSAAIADGFGARVVMSEPGRGQQLAMGAKAAKSDWLLFLHADTVLADDWSKDAAIFVKEGAMRAAVFTLRFDTSGFAPNIVSGGAMVRTRLLKLPYGDQGLLISRALYDAVGGFGNMPLMEDAEFIRRLTKKHGRKALEILPARAITSAARYERDGYFTRVFKNSCILLRFLMGASPEALKRSYE</sequence>
<gene>
    <name evidence="7" type="ORF">ABFZ84_01565</name>
</gene>
<accession>A0ABV3Z0A4</accession>
<evidence type="ECO:0000256" key="5">
    <source>
        <dbReference type="ARBA" id="ARBA00023136"/>
    </source>
</evidence>
<evidence type="ECO:0000313" key="7">
    <source>
        <dbReference type="EMBL" id="MEX6632224.1"/>
    </source>
</evidence>
<keyword evidence="5" id="KW-0472">Membrane</keyword>
<dbReference type="Proteomes" id="UP001560685">
    <property type="component" value="Unassembled WGS sequence"/>
</dbReference>
<evidence type="ECO:0000256" key="3">
    <source>
        <dbReference type="ARBA" id="ARBA00022676"/>
    </source>
</evidence>
<dbReference type="SUPFAM" id="SSF53448">
    <property type="entry name" value="Nucleotide-diphospho-sugar transferases"/>
    <property type="match status" value="1"/>
</dbReference>
<dbReference type="NCBIfam" id="TIGR04283">
    <property type="entry name" value="glyco_like_mftF"/>
    <property type="match status" value="1"/>
</dbReference>
<dbReference type="RefSeq" id="WP_369312086.1">
    <property type="nucleotide sequence ID" value="NZ_JBEHZE010000001.1"/>
</dbReference>
<proteinExistence type="predicted"/>
<comment type="subcellular location">
    <subcellularLocation>
        <location evidence="1">Cell membrane</location>
    </subcellularLocation>
</comment>
<protein>
    <submittedName>
        <fullName evidence="7">TIGR04283 family arsenosugar biosynthesis glycosyltransferase</fullName>
    </submittedName>
</protein>
<reference evidence="7 8" key="1">
    <citation type="submission" date="2024-05" db="EMBL/GenBank/DDBJ databases">
        <title>Three bacterial strains, DH-69, EH-24, and ECK-19 isolated from coastal sediments.</title>
        <authorList>
            <person name="Ye Y.-Q."/>
            <person name="Du Z.-J."/>
        </authorList>
    </citation>
    <scope>NUCLEOTIDE SEQUENCE [LARGE SCALE GENOMIC DNA]</scope>
    <source>
        <strain evidence="7 8">ECK-19</strain>
    </source>
</reference>
<comment type="caution">
    <text evidence="7">The sequence shown here is derived from an EMBL/GenBank/DDBJ whole genome shotgun (WGS) entry which is preliminary data.</text>
</comment>